<dbReference type="GO" id="GO:0016787">
    <property type="term" value="F:hydrolase activity"/>
    <property type="evidence" value="ECO:0007669"/>
    <property type="project" value="InterPro"/>
</dbReference>
<feature type="non-terminal residue" evidence="3">
    <location>
        <position position="1"/>
    </location>
</feature>
<keyword evidence="4" id="KW-1185">Reference proteome</keyword>
<organism evidence="3 4">
    <name type="scientific">Blautia hydrogenotrophica (strain DSM 10507 / JCM 14656 / S5a33)</name>
    <name type="common">Ruminococcus hydrogenotrophicus</name>
    <dbReference type="NCBI Taxonomy" id="476272"/>
    <lineage>
        <taxon>Bacteria</taxon>
        <taxon>Bacillati</taxon>
        <taxon>Bacillota</taxon>
        <taxon>Clostridia</taxon>
        <taxon>Lachnospirales</taxon>
        <taxon>Lachnospiraceae</taxon>
        <taxon>Blautia</taxon>
    </lineage>
</organism>
<gene>
    <name evidence="3" type="ORF">RUMHYD_02138</name>
</gene>
<dbReference type="SUPFAM" id="SSF51556">
    <property type="entry name" value="Metallo-dependent hydrolases"/>
    <property type="match status" value="1"/>
</dbReference>
<protein>
    <recommendedName>
        <fullName evidence="2">Amidohydrolase-related domain-containing protein</fullName>
    </recommendedName>
</protein>
<sequence length="191" mass="21670">RLCQESKEVKFWGMASINPHFRPEDYDEEAQRCIQELGFVGIKITPIGHAAHPSSKDCMHVWEVCRHLKVPLMIHTGAGIPFSDPISVQKALESFPDVPCVLAHAGSEMHNQQATYLAAKYDNVYLEPSWVGVIGVMNMVKRVGCSKIMFSSDNVYQIPVELAKYRSVIKNEDDLERVLYKNTAELYQLKM</sequence>
<evidence type="ECO:0000313" key="4">
    <source>
        <dbReference type="Proteomes" id="UP000003100"/>
    </source>
</evidence>
<proteinExistence type="predicted"/>
<dbReference type="PATRIC" id="fig|476272.21.peg.1570"/>
<accession>C0CMQ3</accession>
<evidence type="ECO:0000256" key="1">
    <source>
        <dbReference type="ARBA" id="ARBA00023239"/>
    </source>
</evidence>
<dbReference type="InterPro" id="IPR006680">
    <property type="entry name" value="Amidohydro-rel"/>
</dbReference>
<dbReference type="Pfam" id="PF04909">
    <property type="entry name" value="Amidohydro_2"/>
    <property type="match status" value="1"/>
</dbReference>
<comment type="caution">
    <text evidence="3">The sequence shown here is derived from an EMBL/GenBank/DDBJ whole genome shotgun (WGS) entry which is preliminary data.</text>
</comment>
<keyword evidence="1" id="KW-0456">Lyase</keyword>
<dbReference type="EMBL" id="ACBZ01000114">
    <property type="protein sequence ID" value="EEG48948.1"/>
    <property type="molecule type" value="Genomic_DNA"/>
</dbReference>
<feature type="domain" description="Amidohydrolase-related" evidence="2">
    <location>
        <begin position="13"/>
        <end position="189"/>
    </location>
</feature>
<evidence type="ECO:0000313" key="3">
    <source>
        <dbReference type="EMBL" id="EEG48948.1"/>
    </source>
</evidence>
<reference evidence="3 4" key="1">
    <citation type="submission" date="2009-01" db="EMBL/GenBank/DDBJ databases">
        <authorList>
            <person name="Fulton L."/>
            <person name="Clifton S."/>
            <person name="Fulton B."/>
            <person name="Xu J."/>
            <person name="Minx P."/>
            <person name="Pepin K.H."/>
            <person name="Johnson M."/>
            <person name="Bhonagiri V."/>
            <person name="Nash W.E."/>
            <person name="Mardis E.R."/>
            <person name="Wilson R.K."/>
        </authorList>
    </citation>
    <scope>NUCLEOTIDE SEQUENCE [LARGE SCALE GENOMIC DNA]</scope>
    <source>
        <strain evidence="4">DSM 10507 / JCM 14656 / S5a33</strain>
    </source>
</reference>
<dbReference type="Proteomes" id="UP000003100">
    <property type="component" value="Unassembled WGS sequence"/>
</dbReference>
<evidence type="ECO:0000259" key="2">
    <source>
        <dbReference type="Pfam" id="PF04909"/>
    </source>
</evidence>
<dbReference type="AlphaFoldDB" id="C0CMQ3"/>
<dbReference type="InterPro" id="IPR032465">
    <property type="entry name" value="ACMSD"/>
</dbReference>
<reference evidence="3 4" key="2">
    <citation type="submission" date="2009-02" db="EMBL/GenBank/DDBJ databases">
        <title>Draft genome sequence of Blautia hydrogenotrophica DSM 10507 (Ruminococcus hydrogenotrophicus DSM 10507).</title>
        <authorList>
            <person name="Sudarsanam P."/>
            <person name="Ley R."/>
            <person name="Guruge J."/>
            <person name="Turnbaugh P.J."/>
            <person name="Mahowald M."/>
            <person name="Liep D."/>
            <person name="Gordon J."/>
        </authorList>
    </citation>
    <scope>NUCLEOTIDE SEQUENCE [LARGE SCALE GENOMIC DNA]</scope>
    <source>
        <strain evidence="4">DSM 10507 / JCM 14656 / S5a33</strain>
    </source>
</reference>
<dbReference type="GO" id="GO:0016831">
    <property type="term" value="F:carboxy-lyase activity"/>
    <property type="evidence" value="ECO:0007669"/>
    <property type="project" value="InterPro"/>
</dbReference>
<dbReference type="RefSeq" id="WP_005949239.1">
    <property type="nucleotide sequence ID" value="NZ_GG657685.1"/>
</dbReference>
<dbReference type="HOGENOM" id="CLU_1417852_0_0_9"/>
<dbReference type="eggNOG" id="COG2159">
    <property type="taxonomic scope" value="Bacteria"/>
</dbReference>
<dbReference type="Gene3D" id="3.20.20.140">
    <property type="entry name" value="Metal-dependent hydrolases"/>
    <property type="match status" value="1"/>
</dbReference>
<dbReference type="InterPro" id="IPR032466">
    <property type="entry name" value="Metal_Hydrolase"/>
</dbReference>
<dbReference type="PANTHER" id="PTHR21240">
    <property type="entry name" value="2-AMINO-3-CARBOXYLMUCONATE-6-SEMIALDEHYDE DECARBOXYLASE"/>
    <property type="match status" value="1"/>
</dbReference>
<name>C0CMQ3_BLAHS</name>